<dbReference type="InterPro" id="IPR003607">
    <property type="entry name" value="HD/PDEase_dom"/>
</dbReference>
<dbReference type="InterPro" id="IPR037522">
    <property type="entry name" value="HD_GYP_dom"/>
</dbReference>
<keyword evidence="3" id="KW-1185">Reference proteome</keyword>
<dbReference type="Pfam" id="PF13487">
    <property type="entry name" value="HD_5"/>
    <property type="match status" value="1"/>
</dbReference>
<organism evidence="2 3">
    <name type="scientific">Marinobacterium sediminicola</name>
    <dbReference type="NCBI Taxonomy" id="518898"/>
    <lineage>
        <taxon>Bacteria</taxon>
        <taxon>Pseudomonadati</taxon>
        <taxon>Pseudomonadota</taxon>
        <taxon>Gammaproteobacteria</taxon>
        <taxon>Oceanospirillales</taxon>
        <taxon>Oceanospirillaceae</taxon>
        <taxon>Marinobacterium</taxon>
    </lineage>
</organism>
<dbReference type="SMART" id="SM00471">
    <property type="entry name" value="HDc"/>
    <property type="match status" value="1"/>
</dbReference>
<dbReference type="PANTHER" id="PTHR45228">
    <property type="entry name" value="CYCLIC DI-GMP PHOSPHODIESTERASE TM_0186-RELATED"/>
    <property type="match status" value="1"/>
</dbReference>
<dbReference type="Proteomes" id="UP001159257">
    <property type="component" value="Unassembled WGS sequence"/>
</dbReference>
<dbReference type="PROSITE" id="PS51832">
    <property type="entry name" value="HD_GYP"/>
    <property type="match status" value="1"/>
</dbReference>
<dbReference type="InterPro" id="IPR029016">
    <property type="entry name" value="GAF-like_dom_sf"/>
</dbReference>
<dbReference type="EMBL" id="FXWV01000001">
    <property type="protein sequence ID" value="SMR69852.1"/>
    <property type="molecule type" value="Genomic_DNA"/>
</dbReference>
<dbReference type="SUPFAM" id="SSF109604">
    <property type="entry name" value="HD-domain/PDEase-like"/>
    <property type="match status" value="1"/>
</dbReference>
<reference evidence="2 3" key="1">
    <citation type="submission" date="2017-05" db="EMBL/GenBank/DDBJ databases">
        <authorList>
            <person name="Varghese N."/>
            <person name="Submissions S."/>
        </authorList>
    </citation>
    <scope>NUCLEOTIDE SEQUENCE [LARGE SCALE GENOMIC DNA]</scope>
    <source>
        <strain evidence="2 3">CGMCC 1.7287</strain>
    </source>
</reference>
<proteinExistence type="predicted"/>
<name>A0ABY1RWL2_9GAMM</name>
<accession>A0ABY1RWL2</accession>
<comment type="caution">
    <text evidence="2">The sequence shown here is derived from an EMBL/GenBank/DDBJ whole genome shotgun (WGS) entry which is preliminary data.</text>
</comment>
<dbReference type="CDD" id="cd00077">
    <property type="entry name" value="HDc"/>
    <property type="match status" value="1"/>
</dbReference>
<protein>
    <submittedName>
        <fullName evidence="2">GAF domain-containing protein</fullName>
    </submittedName>
</protein>
<evidence type="ECO:0000313" key="3">
    <source>
        <dbReference type="Proteomes" id="UP001159257"/>
    </source>
</evidence>
<evidence type="ECO:0000313" key="2">
    <source>
        <dbReference type="EMBL" id="SMR69852.1"/>
    </source>
</evidence>
<sequence>MLKFNGIPLFGNVDSLTGRLELLHNRMLESIPGIARIACALYDTDTDLLKTFINSTHQGHAIVSYEYPLSASKSLQQMSRDGSCRVIDDIATDIPPGTAHSDWLLKQGYRSSLTLPIFNGQQFMGFIFVDSRQTGVFTDAVQRDVVMFCNMITMTISNEISTVRALLATAQAARQFADLRDFETGKHLTRIAQFSRLIAKGVADQFGLSDEKVEHICLFASLHDIGKIGIPDRILLKPSRLTADERTIMREHVNKGVQIILKVLKDSQLDHLSDAQSMLNIVACHHEFLDGSGYPKGLSGDQIPVEARIVTVADIFDALTSKRPYKAPWEVPAAIEELERMAAAGKLDTFCVSALKAQLEAATQIVTRFRDTEENTPEPQGLTAEALSY</sequence>
<dbReference type="PANTHER" id="PTHR45228:SF1">
    <property type="entry name" value="CYCLIC DI-GMP PHOSPHODIESTERASE TM_0186"/>
    <property type="match status" value="1"/>
</dbReference>
<dbReference type="Gene3D" id="1.10.3210.10">
    <property type="entry name" value="Hypothetical protein af1432"/>
    <property type="match status" value="1"/>
</dbReference>
<feature type="domain" description="HD-GYP" evidence="1">
    <location>
        <begin position="162"/>
        <end position="371"/>
    </location>
</feature>
<gene>
    <name evidence="2" type="ORF">SAMN04487964_101382</name>
</gene>
<dbReference type="InterPro" id="IPR003018">
    <property type="entry name" value="GAF"/>
</dbReference>
<dbReference type="SUPFAM" id="SSF55781">
    <property type="entry name" value="GAF domain-like"/>
    <property type="match status" value="1"/>
</dbReference>
<dbReference type="Pfam" id="PF01590">
    <property type="entry name" value="GAF"/>
    <property type="match status" value="1"/>
</dbReference>
<evidence type="ECO:0000259" key="1">
    <source>
        <dbReference type="PROSITE" id="PS51832"/>
    </source>
</evidence>
<dbReference type="Gene3D" id="3.30.450.40">
    <property type="match status" value="1"/>
</dbReference>
<dbReference type="InterPro" id="IPR052020">
    <property type="entry name" value="Cyclic_di-GMP/3'3'-cGAMP_PDE"/>
</dbReference>
<dbReference type="RefSeq" id="WP_239041861.1">
    <property type="nucleotide sequence ID" value="NZ_BAAAEY010000002.1"/>
</dbReference>